<evidence type="ECO:0000313" key="3">
    <source>
        <dbReference type="Proteomes" id="UP001187415"/>
    </source>
</evidence>
<dbReference type="Proteomes" id="UP001187415">
    <property type="component" value="Unassembled WGS sequence"/>
</dbReference>
<gene>
    <name evidence="2" type="ORF">Q5P01_025321</name>
</gene>
<name>A0AA88IN43_CHASR</name>
<protein>
    <submittedName>
        <fullName evidence="2">Uncharacterized protein</fullName>
    </submittedName>
</protein>
<keyword evidence="3" id="KW-1185">Reference proteome</keyword>
<proteinExistence type="predicted"/>
<feature type="compositionally biased region" description="Low complexity" evidence="1">
    <location>
        <begin position="23"/>
        <end position="35"/>
    </location>
</feature>
<dbReference type="AlphaFoldDB" id="A0AA88IN43"/>
<feature type="region of interest" description="Disordered" evidence="1">
    <location>
        <begin position="1"/>
        <end position="62"/>
    </location>
</feature>
<organism evidence="2 3">
    <name type="scientific">Channa striata</name>
    <name type="common">Snakehead murrel</name>
    <name type="synonym">Ophicephalus striatus</name>
    <dbReference type="NCBI Taxonomy" id="64152"/>
    <lineage>
        <taxon>Eukaryota</taxon>
        <taxon>Metazoa</taxon>
        <taxon>Chordata</taxon>
        <taxon>Craniata</taxon>
        <taxon>Vertebrata</taxon>
        <taxon>Euteleostomi</taxon>
        <taxon>Actinopterygii</taxon>
        <taxon>Neopterygii</taxon>
        <taxon>Teleostei</taxon>
        <taxon>Neoteleostei</taxon>
        <taxon>Acanthomorphata</taxon>
        <taxon>Anabantaria</taxon>
        <taxon>Anabantiformes</taxon>
        <taxon>Channoidei</taxon>
        <taxon>Channidae</taxon>
        <taxon>Channa</taxon>
    </lineage>
</organism>
<feature type="compositionally biased region" description="Basic and acidic residues" evidence="1">
    <location>
        <begin position="52"/>
        <end position="62"/>
    </location>
</feature>
<evidence type="ECO:0000313" key="2">
    <source>
        <dbReference type="EMBL" id="KAK2817130.1"/>
    </source>
</evidence>
<dbReference type="EMBL" id="JAUPFM010000021">
    <property type="protein sequence ID" value="KAK2817130.1"/>
    <property type="molecule type" value="Genomic_DNA"/>
</dbReference>
<sequence length="117" mass="13376">MGTAARHITRSSNEGAHTPPPTTTTTSSTSTTTTTEECKAGINCEGDDGERAEEQKNRRRQDGCSLGLVKEEIQTVCWNFYKVEGRKKEDRQRAALWMDTEQARWKQNRPDMRRKKD</sequence>
<evidence type="ECO:0000256" key="1">
    <source>
        <dbReference type="SAM" id="MobiDB-lite"/>
    </source>
</evidence>
<reference evidence="2" key="1">
    <citation type="submission" date="2023-07" db="EMBL/GenBank/DDBJ databases">
        <title>Chromosome-level Genome Assembly of Striped Snakehead (Channa striata).</title>
        <authorList>
            <person name="Liu H."/>
        </authorList>
    </citation>
    <scope>NUCLEOTIDE SEQUENCE</scope>
    <source>
        <strain evidence="2">Gz</strain>
        <tissue evidence="2">Muscle</tissue>
    </source>
</reference>
<comment type="caution">
    <text evidence="2">The sequence shown here is derived from an EMBL/GenBank/DDBJ whole genome shotgun (WGS) entry which is preliminary data.</text>
</comment>
<accession>A0AA88IN43</accession>